<reference evidence="2" key="2">
    <citation type="journal article" date="2023" name="IMA Fungus">
        <title>Comparative genomic study of the Penicillium genus elucidates a diverse pangenome and 15 lateral gene transfer events.</title>
        <authorList>
            <person name="Petersen C."/>
            <person name="Sorensen T."/>
            <person name="Nielsen M.R."/>
            <person name="Sondergaard T.E."/>
            <person name="Sorensen J.L."/>
            <person name="Fitzpatrick D.A."/>
            <person name="Frisvad J.C."/>
            <person name="Nielsen K.L."/>
        </authorList>
    </citation>
    <scope>NUCLEOTIDE SEQUENCE</scope>
    <source>
        <strain evidence="2">IBT 26290</strain>
    </source>
</reference>
<dbReference type="OrthoDB" id="4220319at2759"/>
<dbReference type="EMBL" id="JAPQKN010000002">
    <property type="protein sequence ID" value="KAJ5168610.1"/>
    <property type="molecule type" value="Genomic_DNA"/>
</dbReference>
<sequence>MWKSLLSSSQKVIRPSCTSHPTVNLTTPIATRRTLVVSPRFYKDKAPNDFDRESLNPQRTEVTKSGTDSEIAQHDTAWDPSTTSPERELEATEEESHSKGKKGTLNMSPANQDVNKWRGPEEGGPARNADKESTSKRGQPNKRRTVHVKEDGTHVSYR</sequence>
<gene>
    <name evidence="2" type="ORF">N7482_004204</name>
</gene>
<feature type="compositionally biased region" description="Polar residues" evidence="1">
    <location>
        <begin position="55"/>
        <end position="70"/>
    </location>
</feature>
<feature type="region of interest" description="Disordered" evidence="1">
    <location>
        <begin position="40"/>
        <end position="158"/>
    </location>
</feature>
<evidence type="ECO:0000313" key="3">
    <source>
        <dbReference type="Proteomes" id="UP001149163"/>
    </source>
</evidence>
<dbReference type="AlphaFoldDB" id="A0A9W9LQ22"/>
<protein>
    <submittedName>
        <fullName evidence="2">Uncharacterized protein</fullName>
    </submittedName>
</protein>
<name>A0A9W9LQ22_9EURO</name>
<keyword evidence="3" id="KW-1185">Reference proteome</keyword>
<organism evidence="2 3">
    <name type="scientific">Penicillium canariense</name>
    <dbReference type="NCBI Taxonomy" id="189055"/>
    <lineage>
        <taxon>Eukaryota</taxon>
        <taxon>Fungi</taxon>
        <taxon>Dikarya</taxon>
        <taxon>Ascomycota</taxon>
        <taxon>Pezizomycotina</taxon>
        <taxon>Eurotiomycetes</taxon>
        <taxon>Eurotiomycetidae</taxon>
        <taxon>Eurotiales</taxon>
        <taxon>Aspergillaceae</taxon>
        <taxon>Penicillium</taxon>
    </lineage>
</organism>
<evidence type="ECO:0000256" key="1">
    <source>
        <dbReference type="SAM" id="MobiDB-lite"/>
    </source>
</evidence>
<dbReference type="Proteomes" id="UP001149163">
    <property type="component" value="Unassembled WGS sequence"/>
</dbReference>
<feature type="compositionally biased region" description="Polar residues" evidence="1">
    <location>
        <begin position="105"/>
        <end position="114"/>
    </location>
</feature>
<comment type="caution">
    <text evidence="2">The sequence shown here is derived from an EMBL/GenBank/DDBJ whole genome shotgun (WGS) entry which is preliminary data.</text>
</comment>
<reference evidence="2" key="1">
    <citation type="submission" date="2022-11" db="EMBL/GenBank/DDBJ databases">
        <authorList>
            <person name="Petersen C."/>
        </authorList>
    </citation>
    <scope>NUCLEOTIDE SEQUENCE</scope>
    <source>
        <strain evidence="2">IBT 26290</strain>
    </source>
</reference>
<feature type="compositionally biased region" description="Basic and acidic residues" evidence="1">
    <location>
        <begin position="41"/>
        <end position="54"/>
    </location>
</feature>
<accession>A0A9W9LQ22</accession>
<feature type="region of interest" description="Disordered" evidence="1">
    <location>
        <begin position="1"/>
        <end position="20"/>
    </location>
</feature>
<dbReference type="GeneID" id="81425505"/>
<proteinExistence type="predicted"/>
<dbReference type="PANTHER" id="PTHR42090">
    <property type="match status" value="1"/>
</dbReference>
<dbReference type="PANTHER" id="PTHR42090:SF1">
    <property type="match status" value="1"/>
</dbReference>
<evidence type="ECO:0000313" key="2">
    <source>
        <dbReference type="EMBL" id="KAJ5168610.1"/>
    </source>
</evidence>
<feature type="compositionally biased region" description="Basic and acidic residues" evidence="1">
    <location>
        <begin position="85"/>
        <end position="98"/>
    </location>
</feature>
<dbReference type="RefSeq" id="XP_056545071.1">
    <property type="nucleotide sequence ID" value="XM_056686329.1"/>
</dbReference>
<feature type="compositionally biased region" description="Basic and acidic residues" evidence="1">
    <location>
        <begin position="147"/>
        <end position="158"/>
    </location>
</feature>